<accession>A0A1Y1VQ63</accession>
<dbReference type="AlphaFoldDB" id="A0A1Y1VQ63"/>
<keyword evidence="1" id="KW-0732">Signal</keyword>
<comment type="caution">
    <text evidence="2">The sequence shown here is derived from an EMBL/GenBank/DDBJ whole genome shotgun (WGS) entry which is preliminary data.</text>
</comment>
<feature type="signal peptide" evidence="1">
    <location>
        <begin position="1"/>
        <end position="22"/>
    </location>
</feature>
<dbReference type="InParanoid" id="A0A1Y1VQ63"/>
<evidence type="ECO:0000313" key="2">
    <source>
        <dbReference type="EMBL" id="ORX63451.1"/>
    </source>
</evidence>
<dbReference type="EMBL" id="MCFE01001313">
    <property type="protein sequence ID" value="ORX63451.1"/>
    <property type="molecule type" value="Genomic_DNA"/>
</dbReference>
<organism evidence="2 3">
    <name type="scientific">Basidiobolus meristosporus CBS 931.73</name>
    <dbReference type="NCBI Taxonomy" id="1314790"/>
    <lineage>
        <taxon>Eukaryota</taxon>
        <taxon>Fungi</taxon>
        <taxon>Fungi incertae sedis</taxon>
        <taxon>Zoopagomycota</taxon>
        <taxon>Entomophthoromycotina</taxon>
        <taxon>Basidiobolomycetes</taxon>
        <taxon>Basidiobolales</taxon>
        <taxon>Basidiobolaceae</taxon>
        <taxon>Basidiobolus</taxon>
    </lineage>
</organism>
<proteinExistence type="predicted"/>
<sequence length="99" mass="9688">MTVGAGLLATLVFCDTAGLTLGLATGDTPVLAGAGAEVIAEDGNDADPMLDLTLDGLAELMTPLLGMPVPTGPTPDDLGGWLPLALTGDFGLPDEAGGP</sequence>
<evidence type="ECO:0000256" key="1">
    <source>
        <dbReference type="SAM" id="SignalP"/>
    </source>
</evidence>
<feature type="chain" id="PRO_5012779112" evidence="1">
    <location>
        <begin position="23"/>
        <end position="99"/>
    </location>
</feature>
<protein>
    <submittedName>
        <fullName evidence="2">Uncharacterized protein</fullName>
    </submittedName>
</protein>
<keyword evidence="3" id="KW-1185">Reference proteome</keyword>
<evidence type="ECO:0000313" key="3">
    <source>
        <dbReference type="Proteomes" id="UP000193498"/>
    </source>
</evidence>
<gene>
    <name evidence="2" type="ORF">K493DRAFT_322114</name>
</gene>
<dbReference type="Proteomes" id="UP000193498">
    <property type="component" value="Unassembled WGS sequence"/>
</dbReference>
<name>A0A1Y1VQ63_9FUNG</name>
<reference evidence="2 3" key="1">
    <citation type="submission" date="2016-07" db="EMBL/GenBank/DDBJ databases">
        <title>Pervasive Adenine N6-methylation of Active Genes in Fungi.</title>
        <authorList>
            <consortium name="DOE Joint Genome Institute"/>
            <person name="Mondo S.J."/>
            <person name="Dannebaum R.O."/>
            <person name="Kuo R.C."/>
            <person name="Labutti K."/>
            <person name="Haridas S."/>
            <person name="Kuo A."/>
            <person name="Salamov A."/>
            <person name="Ahrendt S.R."/>
            <person name="Lipzen A."/>
            <person name="Sullivan W."/>
            <person name="Andreopoulos W.B."/>
            <person name="Clum A."/>
            <person name="Lindquist E."/>
            <person name="Daum C."/>
            <person name="Ramamoorthy G.K."/>
            <person name="Gryganskyi A."/>
            <person name="Culley D."/>
            <person name="Magnuson J.K."/>
            <person name="James T.Y."/>
            <person name="O'Malley M.A."/>
            <person name="Stajich J.E."/>
            <person name="Spatafora J.W."/>
            <person name="Visel A."/>
            <person name="Grigoriev I.V."/>
        </authorList>
    </citation>
    <scope>NUCLEOTIDE SEQUENCE [LARGE SCALE GENOMIC DNA]</scope>
    <source>
        <strain evidence="2 3">CBS 931.73</strain>
    </source>
</reference>